<comment type="caution">
    <text evidence="1">The sequence shown here is derived from an EMBL/GenBank/DDBJ whole genome shotgun (WGS) entry which is preliminary data.</text>
</comment>
<organism evidence="1 2">
    <name type="scientific">Gigaspora rosea</name>
    <dbReference type="NCBI Taxonomy" id="44941"/>
    <lineage>
        <taxon>Eukaryota</taxon>
        <taxon>Fungi</taxon>
        <taxon>Fungi incertae sedis</taxon>
        <taxon>Mucoromycota</taxon>
        <taxon>Glomeromycotina</taxon>
        <taxon>Glomeromycetes</taxon>
        <taxon>Diversisporales</taxon>
        <taxon>Gigasporaceae</taxon>
        <taxon>Gigaspora</taxon>
    </lineage>
</organism>
<evidence type="ECO:0000313" key="2">
    <source>
        <dbReference type="Proteomes" id="UP000266673"/>
    </source>
</evidence>
<reference evidence="1 2" key="1">
    <citation type="submission" date="2018-06" db="EMBL/GenBank/DDBJ databases">
        <title>Comparative genomics reveals the genomic features of Rhizophagus irregularis, R. cerebriforme, R. diaphanum and Gigaspora rosea, and their symbiotic lifestyle signature.</title>
        <authorList>
            <person name="Morin E."/>
            <person name="San Clemente H."/>
            <person name="Chen E.C.H."/>
            <person name="De La Providencia I."/>
            <person name="Hainaut M."/>
            <person name="Kuo A."/>
            <person name="Kohler A."/>
            <person name="Murat C."/>
            <person name="Tang N."/>
            <person name="Roy S."/>
            <person name="Loubradou J."/>
            <person name="Henrissat B."/>
            <person name="Grigoriev I.V."/>
            <person name="Corradi N."/>
            <person name="Roux C."/>
            <person name="Martin F.M."/>
        </authorList>
    </citation>
    <scope>NUCLEOTIDE SEQUENCE [LARGE SCALE GENOMIC DNA]</scope>
    <source>
        <strain evidence="1 2">DAOM 194757</strain>
    </source>
</reference>
<dbReference type="Proteomes" id="UP000266673">
    <property type="component" value="Unassembled WGS sequence"/>
</dbReference>
<name>A0A397WB35_9GLOM</name>
<dbReference type="AlphaFoldDB" id="A0A397WB35"/>
<accession>A0A397WB35</accession>
<protein>
    <submittedName>
        <fullName evidence="1">Uncharacterized protein</fullName>
    </submittedName>
</protein>
<dbReference type="EMBL" id="QKWP01000003">
    <property type="protein sequence ID" value="RIB30899.1"/>
    <property type="molecule type" value="Genomic_DNA"/>
</dbReference>
<keyword evidence="2" id="KW-1185">Reference proteome</keyword>
<gene>
    <name evidence="1" type="ORF">C2G38_2151481</name>
</gene>
<sequence>MAQGKKENMAIYIAKETAPANASANAIVDSIKSYIDQNMSMQMNMISKMNEYLDAYMNQQQTQKTQKKSKVPMIAPGLNHDYDPATTTGSSTVNQKQIQPQQGAASCKTLQHLAQFKLAQNITTDEALTLQSVNETISAVPPPFVPMTDTERHLLLQLDPCHFNIQIPINTQAFKSLTISLPKLSICRLPYKWHYTWFSI</sequence>
<evidence type="ECO:0000313" key="1">
    <source>
        <dbReference type="EMBL" id="RIB30899.1"/>
    </source>
</evidence>
<dbReference type="OrthoDB" id="2446030at2759"/>
<proteinExistence type="predicted"/>